<dbReference type="InterPro" id="IPR047187">
    <property type="entry name" value="SF1_C_Upf1"/>
</dbReference>
<dbReference type="GO" id="GO:0003724">
    <property type="term" value="F:RNA helicase activity"/>
    <property type="evidence" value="ECO:0007669"/>
    <property type="project" value="UniProtKB-EC"/>
</dbReference>
<evidence type="ECO:0000256" key="9">
    <source>
        <dbReference type="ARBA" id="ARBA00022833"/>
    </source>
</evidence>
<keyword evidence="17" id="KW-1133">Transmembrane helix</keyword>
<feature type="region of interest" description="Disordered" evidence="16">
    <location>
        <begin position="30"/>
        <end position="56"/>
    </location>
</feature>
<gene>
    <name evidence="20" type="ORF">SeLEV6574_g05042</name>
    <name evidence="19" type="ORF">SeMB42_g06292</name>
</gene>
<evidence type="ECO:0000259" key="18">
    <source>
        <dbReference type="PROSITE" id="PS51997"/>
    </source>
</evidence>
<evidence type="ECO:0000256" key="16">
    <source>
        <dbReference type="SAM" id="MobiDB-lite"/>
    </source>
</evidence>
<reference evidence="21 22" key="1">
    <citation type="journal article" date="2019" name="Sci. Rep.">
        <title>Comparative genomics of chytrid fungi reveal insights into the obligate biotrophic and pathogenic lifestyle of Synchytrium endobioticum.</title>
        <authorList>
            <person name="van de Vossenberg B.T.L.H."/>
            <person name="Warris S."/>
            <person name="Nguyen H.D.T."/>
            <person name="van Gent-Pelzer M.P.E."/>
            <person name="Joly D.L."/>
            <person name="van de Geest H.C."/>
            <person name="Bonants P.J.M."/>
            <person name="Smith D.S."/>
            <person name="Levesque C.A."/>
            <person name="van der Lee T.A.J."/>
        </authorList>
    </citation>
    <scope>NUCLEOTIDE SEQUENCE [LARGE SCALE GENOMIC DNA]</scope>
    <source>
        <strain evidence="20 22">LEV6574</strain>
        <strain evidence="19 21">MB42</strain>
    </source>
</reference>
<evidence type="ECO:0000256" key="8">
    <source>
        <dbReference type="ARBA" id="ARBA00022806"/>
    </source>
</evidence>
<dbReference type="EMBL" id="QEAM01000222">
    <property type="protein sequence ID" value="TPX43481.1"/>
    <property type="molecule type" value="Genomic_DNA"/>
</dbReference>
<dbReference type="Proteomes" id="UP000317494">
    <property type="component" value="Unassembled WGS sequence"/>
</dbReference>
<keyword evidence="4 15" id="KW-0479">Metal-binding</keyword>
<dbReference type="PANTHER" id="PTHR10887">
    <property type="entry name" value="DNA2/NAM7 HELICASE FAMILY"/>
    <property type="match status" value="1"/>
</dbReference>
<dbReference type="OrthoDB" id="6513042at2759"/>
<dbReference type="InterPro" id="IPR041679">
    <property type="entry name" value="DNA2/NAM7-like_C"/>
</dbReference>
<dbReference type="Pfam" id="PF18141">
    <property type="entry name" value="UPF1_1B_dom"/>
    <property type="match status" value="1"/>
</dbReference>
<protein>
    <recommendedName>
        <fullName evidence="18">Upf1 domain-containing protein</fullName>
    </recommendedName>
</protein>
<dbReference type="InterPro" id="IPR041677">
    <property type="entry name" value="DNA2/NAM7_AAA_11"/>
</dbReference>
<evidence type="ECO:0000256" key="13">
    <source>
        <dbReference type="ARBA" id="ARBA00049390"/>
    </source>
</evidence>
<feature type="compositionally biased region" description="Polar residues" evidence="16">
    <location>
        <begin position="85"/>
        <end position="106"/>
    </location>
</feature>
<comment type="subcellular location">
    <subcellularLocation>
        <location evidence="1">Cytoplasm</location>
    </subcellularLocation>
</comment>
<feature type="compositionally biased region" description="Low complexity" evidence="16">
    <location>
        <begin position="987"/>
        <end position="996"/>
    </location>
</feature>
<keyword evidence="7" id="KW-0378">Hydrolase</keyword>
<feature type="transmembrane region" description="Helical" evidence="17">
    <location>
        <begin position="1529"/>
        <end position="1546"/>
    </location>
</feature>
<feature type="transmembrane region" description="Helical" evidence="17">
    <location>
        <begin position="1566"/>
        <end position="1587"/>
    </location>
</feature>
<dbReference type="GO" id="GO:0003677">
    <property type="term" value="F:DNA binding"/>
    <property type="evidence" value="ECO:0007669"/>
    <property type="project" value="InterPro"/>
</dbReference>
<evidence type="ECO:0000256" key="12">
    <source>
        <dbReference type="ARBA" id="ARBA00048432"/>
    </source>
</evidence>
<dbReference type="Proteomes" id="UP000320475">
    <property type="component" value="Unassembled WGS sequence"/>
</dbReference>
<evidence type="ECO:0000313" key="22">
    <source>
        <dbReference type="Proteomes" id="UP000320475"/>
    </source>
</evidence>
<keyword evidence="6 15" id="KW-0863">Zinc-finger</keyword>
<dbReference type="Gene3D" id="3.40.50.300">
    <property type="entry name" value="P-loop containing nucleotide triphosphate hydrolases"/>
    <property type="match status" value="2"/>
</dbReference>
<dbReference type="STRING" id="286115.A0A507CJI3"/>
<dbReference type="GO" id="GO:0016787">
    <property type="term" value="F:hydrolase activity"/>
    <property type="evidence" value="ECO:0007669"/>
    <property type="project" value="UniProtKB-KW"/>
</dbReference>
<keyword evidence="17" id="KW-0812">Transmembrane</keyword>
<dbReference type="GO" id="GO:0003723">
    <property type="term" value="F:RNA binding"/>
    <property type="evidence" value="ECO:0007669"/>
    <property type="project" value="InterPro"/>
</dbReference>
<feature type="region of interest" description="C4" evidence="15">
    <location>
        <begin position="205"/>
        <end position="235"/>
    </location>
</feature>
<dbReference type="EMBL" id="QEAN01000344">
    <property type="protein sequence ID" value="TPX39659.1"/>
    <property type="molecule type" value="Genomic_DNA"/>
</dbReference>
<evidence type="ECO:0000256" key="5">
    <source>
        <dbReference type="ARBA" id="ARBA00022741"/>
    </source>
</evidence>
<dbReference type="InterPro" id="IPR006935">
    <property type="entry name" value="Helicase/UvrB_N"/>
</dbReference>
<evidence type="ECO:0000256" key="10">
    <source>
        <dbReference type="ARBA" id="ARBA00022840"/>
    </source>
</evidence>
<name>A0A507CJI3_9FUNG</name>
<dbReference type="VEuPathDB" id="FungiDB:SeMB42_g06292"/>
<keyword evidence="5" id="KW-0547">Nucleotide-binding</keyword>
<evidence type="ECO:0000256" key="14">
    <source>
        <dbReference type="ARBA" id="ARBA00055561"/>
    </source>
</evidence>
<dbReference type="Gene3D" id="2.40.30.230">
    <property type="match status" value="1"/>
</dbReference>
<feature type="region of interest" description="Disordered" evidence="16">
    <location>
        <begin position="972"/>
        <end position="998"/>
    </location>
</feature>
<evidence type="ECO:0000256" key="15">
    <source>
        <dbReference type="PROSITE-ProRule" id="PRU01341"/>
    </source>
</evidence>
<keyword evidence="3" id="KW-0963">Cytoplasm</keyword>
<dbReference type="InterPro" id="IPR040812">
    <property type="entry name" value="UPF1_1B_dom"/>
</dbReference>
<feature type="region of interest" description="CC/SHH/C" evidence="15">
    <location>
        <begin position="159"/>
        <end position="187"/>
    </location>
</feature>
<evidence type="ECO:0000256" key="11">
    <source>
        <dbReference type="ARBA" id="ARBA00023161"/>
    </source>
</evidence>
<dbReference type="Pfam" id="PF13087">
    <property type="entry name" value="AAA_12"/>
    <property type="match status" value="1"/>
</dbReference>
<evidence type="ECO:0000256" key="3">
    <source>
        <dbReference type="ARBA" id="ARBA00022490"/>
    </source>
</evidence>
<evidence type="ECO:0000256" key="1">
    <source>
        <dbReference type="ARBA" id="ARBA00004496"/>
    </source>
</evidence>
<comment type="caution">
    <text evidence="19">The sequence shown here is derived from an EMBL/GenBank/DDBJ whole genome shotgun (WGS) entry which is preliminary data.</text>
</comment>
<dbReference type="GO" id="GO:0005737">
    <property type="term" value="C:cytoplasm"/>
    <property type="evidence" value="ECO:0007669"/>
    <property type="project" value="UniProtKB-SubCell"/>
</dbReference>
<dbReference type="Gene3D" id="3.90.1720.10">
    <property type="entry name" value="endopeptidase domain like (from Nostoc punctiforme)"/>
    <property type="match status" value="1"/>
</dbReference>
<evidence type="ECO:0000313" key="19">
    <source>
        <dbReference type="EMBL" id="TPX39659.1"/>
    </source>
</evidence>
<feature type="transmembrane region" description="Helical" evidence="17">
    <location>
        <begin position="1342"/>
        <end position="1360"/>
    </location>
</feature>
<feature type="region of interest" description="Disordered" evidence="16">
    <location>
        <begin position="68"/>
        <end position="109"/>
    </location>
</feature>
<comment type="catalytic activity">
    <reaction evidence="13">
        <text>ATP + H2O = ADP + phosphate + H(+)</text>
        <dbReference type="Rhea" id="RHEA:13065"/>
        <dbReference type="ChEBI" id="CHEBI:15377"/>
        <dbReference type="ChEBI" id="CHEBI:15378"/>
        <dbReference type="ChEBI" id="CHEBI:30616"/>
        <dbReference type="ChEBI" id="CHEBI:43474"/>
        <dbReference type="ChEBI" id="CHEBI:456216"/>
        <dbReference type="EC" id="3.6.4.13"/>
    </reaction>
    <physiologicalReaction direction="left-to-right" evidence="13">
        <dbReference type="Rhea" id="RHEA:13066"/>
    </physiologicalReaction>
</comment>
<organism evidence="19 21">
    <name type="scientific">Synchytrium endobioticum</name>
    <dbReference type="NCBI Taxonomy" id="286115"/>
    <lineage>
        <taxon>Eukaryota</taxon>
        <taxon>Fungi</taxon>
        <taxon>Fungi incertae sedis</taxon>
        <taxon>Chytridiomycota</taxon>
        <taxon>Chytridiomycota incertae sedis</taxon>
        <taxon>Chytridiomycetes</taxon>
        <taxon>Synchytriales</taxon>
        <taxon>Synchytriaceae</taxon>
        <taxon>Synchytrium</taxon>
    </lineage>
</organism>
<sequence length="1650" mass="185695">MPRYDHSSSTSQDLTFLDIAEGADTQASQYDYTDFTAPSQAATQKSQTKGPSSRRLHDLEDDVDALGLPSLSLSSQPSQHHLHIPNSSGTSASASNVGGKAHSSSRMTEDVYDSNLNGAELAFEETDADGDAGDFEAQDLPEHACKYCGIHSPSSVVKCIACAKWFCNSRGKISGSHIVNHLVRARHKEVSLHPESPLGETILECYNCGSRNTFLLGFIPAKSDTVVVLLCRQPCASAPSSKDMTWDLSQWLPLIDDKCFLPWLVKVPTDQEQMRARQITNAQIAKLEEIWKDNGSATIEDLERPGADDEPLPVQLRYDDAYQYQNIFGPLVKLEADTDRRLKESQTQEDVIVRWDMGLNMKRVAYFVLPKLEQGEIRLAVGDEIVLRYRGELHAPWEDRGPVIKIPNNLSDEVAIELRKADNAPIDLTHGFTVDFVWKSTSFDRMQHAMKRFALDQNSVSAYIYHRLLGHDVEPQALHVQMPKRVSAPSLPELNHSQVFAVKSVLTKPLSLIQGPPGTGKTVTSATIVYHLAKMNDGQILVCAPSNVAVDQLTEKIHRTGLKVVRVAAKSREALDSSVDALTLHEQVRNNDSMPELQKLSRLRDELGELSAADEKRYRMLGRAAERDILSMADVICTTCTGAGDPRLAKLTFRTTLIDESTQAAEPECLIPLVLGARQAVLVGDHQQLGPVIISKRAAKAGLSQSLFERLVLLGVRPIRLQVQYRMHPCLSEFPSNMFYEGSLQNGVTAQERIRPSIDFPWPVLETPMMFHCSFGQEEISSSGTSYLNRTEAANVEKVVTRLLKAGITPIHIGVITPYEGQRSYVVQHMQFAGSLRRELYKEIEVASVDAFQGREKDYIVVSCVRSNEHQGIGFLNDPRRLNVALTRAKYGVVILGNPKVLSRHPLWYQLLAMYKEKGCLVEGPLSNLKISQIQLMKPRIRKDFGAGGEYGLSASTARRFVVDAREHFAKAPNAQDFPRGAPPAQQPLSQQQQQQRYNPFDNPMGYIDPSRVISQSQTFLPPPPMIPFSQASLPGGGDFPPLVAQSNNMKSQNNSLPFSQLPFTQSQQSFSQYDRISANHNVDVGKGSNGYSHISNSKQRRNPDDYLLEDYKSQNADEWILSHGAAVSITLMKMERAEFNESKLQVGTWLVLETVANRTIEQAVYIGDICLFCRSAPTNECQGRTCKPKDLVCINSNRHREVIKKAVVVAKYCQTTRLLSPSHEPSVRVTNLDHVLSRYSTVQIHPYPITLSIQQIRYNALSRLDVTRLFGLPSPWMDEYAPGTAFARWCVTGWMVHTRAFTPLKKRVLVPGDCIYKRFSTIWDNKSDAQMRILKRIGFALRHWCIYVGTTCVFCALMLTRSCKPWLPPDSQDLLVCPNCLHPTIPNLVLDRLNEWTNFPDYIEPDPSRRYCVRLATLDSFLVNDQYIYLDNKYPVKKPNSPNTDSEFDWDRISKRSKLKKVLRWRRNSLPVAPYYTLERGLGEVYALKYPKDQHYQLLRNSCEHFVRWCQMGSFPHSGFFPHKTSKVLAIGAGLLASAASMILFRHELTSPYQYLDYVLPVPNLMIPTVTILSSLIVGISVNMLARWYLSQSGELPIPHPTPYNVSAKKKILDSPQLLERYFDDWGLNQQLHAHPHWRTFEDVNTHST</sequence>
<dbReference type="Gene3D" id="6.10.140.1240">
    <property type="match status" value="1"/>
</dbReference>
<evidence type="ECO:0000313" key="21">
    <source>
        <dbReference type="Proteomes" id="UP000317494"/>
    </source>
</evidence>
<keyword evidence="11" id="KW-0866">Nonsense-mediated mRNA decay</keyword>
<keyword evidence="8" id="KW-0347">Helicase</keyword>
<evidence type="ECO:0000256" key="6">
    <source>
        <dbReference type="ARBA" id="ARBA00022771"/>
    </source>
</evidence>
<evidence type="ECO:0000256" key="2">
    <source>
        <dbReference type="ARBA" id="ARBA00007913"/>
    </source>
</evidence>
<comment type="function">
    <text evidence="14">RNA-dependent helicase required for nonsense-mediated decay (NMD) of aberrant mRNAs containing premature stop codons and modulates the expression level of normal mRNAs. Also capable of unwinding double-stranded DNA and translocating on single-stranded DNA.</text>
</comment>
<dbReference type="PANTHER" id="PTHR10887:SF364">
    <property type="entry name" value="REGULATOR OF NONSENSE TRANSCRIPTS 1"/>
    <property type="match status" value="1"/>
</dbReference>
<keyword evidence="10" id="KW-0067">ATP-binding</keyword>
<evidence type="ECO:0000256" key="17">
    <source>
        <dbReference type="SAM" id="Phobius"/>
    </source>
</evidence>
<dbReference type="PROSITE" id="PS51997">
    <property type="entry name" value="UPF1_CH_RICH"/>
    <property type="match status" value="1"/>
</dbReference>
<keyword evidence="9 15" id="KW-0862">Zinc</keyword>
<accession>A0A507CJI3</accession>
<feature type="compositionally biased region" description="Polar residues" evidence="16">
    <location>
        <begin position="30"/>
        <end position="51"/>
    </location>
</feature>
<dbReference type="SUPFAM" id="SSF52540">
    <property type="entry name" value="P-loop containing nucleoside triphosphate hydrolases"/>
    <property type="match status" value="1"/>
</dbReference>
<feature type="domain" description="Upf1" evidence="18">
    <location>
        <begin position="137"/>
        <end position="294"/>
    </location>
</feature>
<feature type="region of interest" description="C3H" evidence="15">
    <location>
        <begin position="145"/>
        <end position="177"/>
    </location>
</feature>
<comment type="catalytic activity">
    <reaction evidence="12">
        <text>ATP + H2O = ADP + phosphate + H(+)</text>
        <dbReference type="Rhea" id="RHEA:13065"/>
        <dbReference type="ChEBI" id="CHEBI:15377"/>
        <dbReference type="ChEBI" id="CHEBI:15378"/>
        <dbReference type="ChEBI" id="CHEBI:30616"/>
        <dbReference type="ChEBI" id="CHEBI:43474"/>
        <dbReference type="ChEBI" id="CHEBI:456216"/>
        <dbReference type="EC" id="3.6.4.12"/>
    </reaction>
    <physiologicalReaction direction="left-to-right" evidence="12">
        <dbReference type="Rhea" id="RHEA:13066"/>
    </physiologicalReaction>
</comment>
<dbReference type="CDD" id="cd21407">
    <property type="entry name" value="1B_UPF1-like"/>
    <property type="match status" value="1"/>
</dbReference>
<evidence type="ECO:0000256" key="7">
    <source>
        <dbReference type="ARBA" id="ARBA00022801"/>
    </source>
</evidence>
<dbReference type="CDD" id="cd18808">
    <property type="entry name" value="SF1_C_Upf1"/>
    <property type="match status" value="1"/>
</dbReference>
<dbReference type="GO" id="GO:0003678">
    <property type="term" value="F:DNA helicase activity"/>
    <property type="evidence" value="ECO:0007669"/>
    <property type="project" value="UniProtKB-EC"/>
</dbReference>
<dbReference type="Pfam" id="PF04851">
    <property type="entry name" value="ResIII"/>
    <property type="match status" value="1"/>
</dbReference>
<dbReference type="CDD" id="cd21400">
    <property type="entry name" value="ZBD_UPF1-like"/>
    <property type="match status" value="1"/>
</dbReference>
<feature type="compositionally biased region" description="Low complexity" evidence="16">
    <location>
        <begin position="68"/>
        <end position="79"/>
    </location>
</feature>
<dbReference type="Pfam" id="PF13086">
    <property type="entry name" value="AAA_11"/>
    <property type="match status" value="1"/>
</dbReference>
<dbReference type="FunFam" id="3.40.50.300:FF:000097">
    <property type="entry name" value="Regulator of nonsense transcripts 1"/>
    <property type="match status" value="1"/>
</dbReference>
<dbReference type="InterPro" id="IPR027417">
    <property type="entry name" value="P-loop_NTPase"/>
</dbReference>
<dbReference type="GO" id="GO:0005524">
    <property type="term" value="F:ATP binding"/>
    <property type="evidence" value="ECO:0007669"/>
    <property type="project" value="UniProtKB-KW"/>
</dbReference>
<dbReference type="CDD" id="cd18039">
    <property type="entry name" value="DEXXQc_UPF1"/>
    <property type="match status" value="1"/>
</dbReference>
<keyword evidence="21" id="KW-1185">Reference proteome</keyword>
<dbReference type="InterPro" id="IPR045055">
    <property type="entry name" value="DNA2/NAM7-like"/>
</dbReference>
<comment type="similarity">
    <text evidence="2">Belongs to the DNA2/NAM7 helicase family.</text>
</comment>
<proteinExistence type="inferred from homology"/>
<dbReference type="Pfam" id="PF09416">
    <property type="entry name" value="UPF1_Zn_bind"/>
    <property type="match status" value="1"/>
</dbReference>
<dbReference type="InterPro" id="IPR018999">
    <property type="entry name" value="UPF1_CH/ZBD"/>
</dbReference>
<keyword evidence="17" id="KW-0472">Membrane</keyword>
<evidence type="ECO:0000313" key="20">
    <source>
        <dbReference type="EMBL" id="TPX43481.1"/>
    </source>
</evidence>
<dbReference type="GO" id="GO:0000184">
    <property type="term" value="P:nuclear-transcribed mRNA catabolic process, nonsense-mediated decay"/>
    <property type="evidence" value="ECO:0007669"/>
    <property type="project" value="UniProtKB-KW"/>
</dbReference>
<evidence type="ECO:0000256" key="4">
    <source>
        <dbReference type="ARBA" id="ARBA00022723"/>
    </source>
</evidence>
<dbReference type="GO" id="GO:0008270">
    <property type="term" value="F:zinc ion binding"/>
    <property type="evidence" value="ECO:0007669"/>
    <property type="project" value="UniProtKB-UniRule"/>
</dbReference>